<organism evidence="5 6">
    <name type="scientific">Oryza meyeriana var. granulata</name>
    <dbReference type="NCBI Taxonomy" id="110450"/>
    <lineage>
        <taxon>Eukaryota</taxon>
        <taxon>Viridiplantae</taxon>
        <taxon>Streptophyta</taxon>
        <taxon>Embryophyta</taxon>
        <taxon>Tracheophyta</taxon>
        <taxon>Spermatophyta</taxon>
        <taxon>Magnoliopsida</taxon>
        <taxon>Liliopsida</taxon>
        <taxon>Poales</taxon>
        <taxon>Poaceae</taxon>
        <taxon>BOP clade</taxon>
        <taxon>Oryzoideae</taxon>
        <taxon>Oryzeae</taxon>
        <taxon>Oryzinae</taxon>
        <taxon>Oryza</taxon>
        <taxon>Oryza meyeriana</taxon>
    </lineage>
</organism>
<sequence length="360" mass="40397">METTTESMSKMETVRGTHRFTFHGYSLSKGAGAGRCFRSGTFTVGGHDWCICFYPEGQRGDDADRDHVSVLLRLVGRCGTATAFYVLRLLDQATGRAAAVSRRSDVPRVFESSNPATACFGRRAFMERSKLEASSCLRDDSVVIECVVRVVVDPVVTAVHREPDIPPSNILQQLVAQLEEDGADVTFKVQEETFYAHRMILAARSPVFKAELYGAMKEKDADHVIAITDVQPAVFKALLHFIYTDAMPPDLAGDNDDNSNTDRVDMARHLLVAADRYAVERLRVICERVLRRSLSVETVIDTMAMADQHSCHELKESCLEFIACHRKDRIVEMEGYKNLKRTCPSVVVDMWERIVQARQN</sequence>
<dbReference type="PANTHER" id="PTHR26379:SF477">
    <property type="entry name" value="OS08G0129000 PROTEIN"/>
    <property type="match status" value="1"/>
</dbReference>
<dbReference type="Pfam" id="PF22486">
    <property type="entry name" value="MATH_2"/>
    <property type="match status" value="1"/>
</dbReference>
<dbReference type="InterPro" id="IPR045005">
    <property type="entry name" value="BPM1-6"/>
</dbReference>
<dbReference type="Pfam" id="PF24570">
    <property type="entry name" value="BACK_BPM_SPOP"/>
    <property type="match status" value="1"/>
</dbReference>
<proteinExistence type="inferred from homology"/>
<dbReference type="InterPro" id="IPR000210">
    <property type="entry name" value="BTB/POZ_dom"/>
</dbReference>
<evidence type="ECO:0000256" key="1">
    <source>
        <dbReference type="ARBA" id="ARBA00004906"/>
    </source>
</evidence>
<dbReference type="SUPFAM" id="SSF49599">
    <property type="entry name" value="TRAF domain-like"/>
    <property type="match status" value="1"/>
</dbReference>
<comment type="similarity">
    <text evidence="2">Belongs to the Tdpoz family.</text>
</comment>
<protein>
    <recommendedName>
        <fullName evidence="7">BTB domain-containing protein</fullName>
    </recommendedName>
</protein>
<dbReference type="AlphaFoldDB" id="A0A6G1CLN0"/>
<evidence type="ECO:0008006" key="7">
    <source>
        <dbReference type="Google" id="ProtNLM"/>
    </source>
</evidence>
<evidence type="ECO:0000256" key="2">
    <source>
        <dbReference type="ARBA" id="ARBA00010846"/>
    </source>
</evidence>
<dbReference type="PROSITE" id="PS50144">
    <property type="entry name" value="MATH"/>
    <property type="match status" value="1"/>
</dbReference>
<dbReference type="Gene3D" id="3.30.710.10">
    <property type="entry name" value="Potassium Channel Kv1.1, Chain A"/>
    <property type="match status" value="1"/>
</dbReference>
<dbReference type="Proteomes" id="UP000479710">
    <property type="component" value="Unassembled WGS sequence"/>
</dbReference>
<dbReference type="SUPFAM" id="SSF54695">
    <property type="entry name" value="POZ domain"/>
    <property type="match status" value="1"/>
</dbReference>
<reference evidence="5 6" key="1">
    <citation type="submission" date="2019-11" db="EMBL/GenBank/DDBJ databases">
        <title>Whole genome sequence of Oryza granulata.</title>
        <authorList>
            <person name="Li W."/>
        </authorList>
    </citation>
    <scope>NUCLEOTIDE SEQUENCE [LARGE SCALE GENOMIC DNA]</scope>
    <source>
        <strain evidence="6">cv. Menghai</strain>
        <tissue evidence="5">Leaf</tissue>
    </source>
</reference>
<dbReference type="GO" id="GO:0016567">
    <property type="term" value="P:protein ubiquitination"/>
    <property type="evidence" value="ECO:0007669"/>
    <property type="project" value="InterPro"/>
</dbReference>
<comment type="pathway">
    <text evidence="1">Protein modification; protein ubiquitination.</text>
</comment>
<keyword evidence="6" id="KW-1185">Reference proteome</keyword>
<evidence type="ECO:0000313" key="6">
    <source>
        <dbReference type="Proteomes" id="UP000479710"/>
    </source>
</evidence>
<dbReference type="Pfam" id="PF00651">
    <property type="entry name" value="BTB"/>
    <property type="match status" value="1"/>
</dbReference>
<dbReference type="CDD" id="cd00121">
    <property type="entry name" value="MATH"/>
    <property type="match status" value="1"/>
</dbReference>
<evidence type="ECO:0000313" key="5">
    <source>
        <dbReference type="EMBL" id="KAF0900523.1"/>
    </source>
</evidence>
<feature type="domain" description="MATH" evidence="4">
    <location>
        <begin position="15"/>
        <end position="148"/>
    </location>
</feature>
<dbReference type="SMART" id="SM00225">
    <property type="entry name" value="BTB"/>
    <property type="match status" value="1"/>
</dbReference>
<dbReference type="PANTHER" id="PTHR26379">
    <property type="entry name" value="BTB/POZ AND MATH DOMAIN-CONTAINING PROTEIN 1"/>
    <property type="match status" value="1"/>
</dbReference>
<accession>A0A6G1CLN0</accession>
<evidence type="ECO:0000259" key="4">
    <source>
        <dbReference type="PROSITE" id="PS50144"/>
    </source>
</evidence>
<dbReference type="Gene3D" id="2.60.210.10">
    <property type="entry name" value="Apoptosis, Tumor Necrosis Factor Receptor Associated Protein 2, Chain A"/>
    <property type="match status" value="1"/>
</dbReference>
<dbReference type="InterPro" id="IPR056423">
    <property type="entry name" value="BACK_BPM_SPOP"/>
</dbReference>
<dbReference type="EMBL" id="SPHZ02000009">
    <property type="protein sequence ID" value="KAF0900523.1"/>
    <property type="molecule type" value="Genomic_DNA"/>
</dbReference>
<dbReference type="PROSITE" id="PS50097">
    <property type="entry name" value="BTB"/>
    <property type="match status" value="1"/>
</dbReference>
<comment type="caution">
    <text evidence="5">The sequence shown here is derived from an EMBL/GenBank/DDBJ whole genome shotgun (WGS) entry which is preliminary data.</text>
</comment>
<dbReference type="OrthoDB" id="6359816at2759"/>
<dbReference type="InterPro" id="IPR008974">
    <property type="entry name" value="TRAF-like"/>
</dbReference>
<gene>
    <name evidence="5" type="ORF">E2562_032119</name>
</gene>
<dbReference type="Gene3D" id="1.25.40.420">
    <property type="match status" value="1"/>
</dbReference>
<dbReference type="InterPro" id="IPR002083">
    <property type="entry name" value="MATH/TRAF_dom"/>
</dbReference>
<dbReference type="InterPro" id="IPR011333">
    <property type="entry name" value="SKP1/BTB/POZ_sf"/>
</dbReference>
<name>A0A6G1CLN0_9ORYZ</name>
<evidence type="ECO:0000259" key="3">
    <source>
        <dbReference type="PROSITE" id="PS50097"/>
    </source>
</evidence>
<dbReference type="CDD" id="cd18280">
    <property type="entry name" value="BTB_POZ_BPM_plant"/>
    <property type="match status" value="1"/>
</dbReference>
<feature type="domain" description="BTB" evidence="3">
    <location>
        <begin position="183"/>
        <end position="251"/>
    </location>
</feature>